<protein>
    <submittedName>
        <fullName evidence="1">Uncharacterized protein</fullName>
    </submittedName>
</protein>
<gene>
    <name evidence="1" type="ORF">Tci_921658</name>
</gene>
<name>A0A699WRX3_TANCI</name>
<comment type="caution">
    <text evidence="1">The sequence shown here is derived from an EMBL/GenBank/DDBJ whole genome shotgun (WGS) entry which is preliminary data.</text>
</comment>
<dbReference type="EMBL" id="BKCJ011745893">
    <property type="protein sequence ID" value="GFD49689.1"/>
    <property type="molecule type" value="Genomic_DNA"/>
</dbReference>
<sequence length="76" mass="8663">MKWLGDCERCLAWTILTYAQEKEAREAENEVNQPIHDLLQTLDMFNTMGSSTPVVLENNKDFDTFPALVADILDTT</sequence>
<reference evidence="1" key="1">
    <citation type="journal article" date="2019" name="Sci. Rep.">
        <title>Draft genome of Tanacetum cinerariifolium, the natural source of mosquito coil.</title>
        <authorList>
            <person name="Yamashiro T."/>
            <person name="Shiraishi A."/>
            <person name="Satake H."/>
            <person name="Nakayama K."/>
        </authorList>
    </citation>
    <scope>NUCLEOTIDE SEQUENCE</scope>
</reference>
<feature type="non-terminal residue" evidence="1">
    <location>
        <position position="76"/>
    </location>
</feature>
<proteinExistence type="predicted"/>
<accession>A0A699WRX3</accession>
<evidence type="ECO:0000313" key="1">
    <source>
        <dbReference type="EMBL" id="GFD49689.1"/>
    </source>
</evidence>
<dbReference type="AlphaFoldDB" id="A0A699WRX3"/>
<organism evidence="1">
    <name type="scientific">Tanacetum cinerariifolium</name>
    <name type="common">Dalmatian daisy</name>
    <name type="synonym">Chrysanthemum cinerariifolium</name>
    <dbReference type="NCBI Taxonomy" id="118510"/>
    <lineage>
        <taxon>Eukaryota</taxon>
        <taxon>Viridiplantae</taxon>
        <taxon>Streptophyta</taxon>
        <taxon>Embryophyta</taxon>
        <taxon>Tracheophyta</taxon>
        <taxon>Spermatophyta</taxon>
        <taxon>Magnoliopsida</taxon>
        <taxon>eudicotyledons</taxon>
        <taxon>Gunneridae</taxon>
        <taxon>Pentapetalae</taxon>
        <taxon>asterids</taxon>
        <taxon>campanulids</taxon>
        <taxon>Asterales</taxon>
        <taxon>Asteraceae</taxon>
        <taxon>Asteroideae</taxon>
        <taxon>Anthemideae</taxon>
        <taxon>Anthemidinae</taxon>
        <taxon>Tanacetum</taxon>
    </lineage>
</organism>